<dbReference type="GO" id="GO:0061630">
    <property type="term" value="F:ubiquitin protein ligase activity"/>
    <property type="evidence" value="ECO:0007669"/>
    <property type="project" value="UniProtKB-EC"/>
</dbReference>
<protein>
    <recommendedName>
        <fullName evidence="3">HECT-type E3 ubiquitin transferase</fullName>
        <ecNumber evidence="3">2.3.2.26</ecNumber>
    </recommendedName>
</protein>
<dbReference type="SUPFAM" id="SSF56204">
    <property type="entry name" value="Hect, E3 ligase catalytic domain"/>
    <property type="match status" value="1"/>
</dbReference>
<organism evidence="9 10">
    <name type="scientific">Rasamsonia emersonii (strain ATCC 16479 / CBS 393.64 / IMI 116815)</name>
    <dbReference type="NCBI Taxonomy" id="1408163"/>
    <lineage>
        <taxon>Eukaryota</taxon>
        <taxon>Fungi</taxon>
        <taxon>Dikarya</taxon>
        <taxon>Ascomycota</taxon>
        <taxon>Pezizomycotina</taxon>
        <taxon>Eurotiomycetes</taxon>
        <taxon>Eurotiomycetidae</taxon>
        <taxon>Eurotiales</taxon>
        <taxon>Trichocomaceae</taxon>
        <taxon>Rasamsonia</taxon>
    </lineage>
</organism>
<evidence type="ECO:0000313" key="10">
    <source>
        <dbReference type="Proteomes" id="UP000053958"/>
    </source>
</evidence>
<dbReference type="GO" id="GO:0006511">
    <property type="term" value="P:ubiquitin-dependent protein catabolic process"/>
    <property type="evidence" value="ECO:0007669"/>
    <property type="project" value="TreeGrafter"/>
</dbReference>
<dbReference type="FunFam" id="3.30.2160.10:FF:000015">
    <property type="entry name" value="IQ and HECT domain protein"/>
    <property type="match status" value="1"/>
</dbReference>
<comment type="catalytic activity">
    <reaction evidence="1">
        <text>S-ubiquitinyl-[E2 ubiquitin-conjugating enzyme]-L-cysteine + [acceptor protein]-L-lysine = [E2 ubiquitin-conjugating enzyme]-L-cysteine + N(6)-ubiquitinyl-[acceptor protein]-L-lysine.</text>
        <dbReference type="EC" id="2.3.2.26"/>
    </reaction>
</comment>
<dbReference type="EMBL" id="LASV01000358">
    <property type="protein sequence ID" value="KKA19331.1"/>
    <property type="molecule type" value="Genomic_DNA"/>
</dbReference>
<feature type="active site" description="Glycyl thioester intermediate" evidence="6">
    <location>
        <position position="1193"/>
    </location>
</feature>
<dbReference type="InterPro" id="IPR000569">
    <property type="entry name" value="HECT_dom"/>
</dbReference>
<dbReference type="RefSeq" id="XP_013325943.1">
    <property type="nucleotide sequence ID" value="XM_013470489.1"/>
</dbReference>
<dbReference type="Gene3D" id="3.30.2410.10">
    <property type="entry name" value="Hect, E3 ligase catalytic domain"/>
    <property type="match status" value="1"/>
</dbReference>
<dbReference type="SMART" id="SM00119">
    <property type="entry name" value="HECTc"/>
    <property type="match status" value="1"/>
</dbReference>
<sequence length="1225" mass="138878">MFQSFTGNSRRPRQVNLSGRNINNPFASSPSARQAPHGYGPQNTLAIAQQERIIRQQERQRLGAARTLQRTWRGYRSRKITRGRWRAEWDAVEQKRLGVVLSFDNYAQTQAQEVRSPARYSTPAECLSQLRLLLHFLETRKEEDAARLVYFSNAFQKTLEEVPTIATEGEWTTLLVRLAKTTLQLLHALATSSRASSFSVEPLLRLIKFLIGLIPKPMARIAKEYYSVMATLTINLKTLSTRLDLSVGALVAGVLALLQPITSETLGAYEWFAREYLTIPDLASHIGSLDELASNINYKLLTSALDACISHVSNSKSITEDVDARLWLLSYFIFFHHYALGGTASQEAPEPGFVKVVSNLLNSLALYVSRRLEPDDFAENERNQTSPLPPFVREQIVSLVNQNSITGLLSRVRLNNIEGVDTDASDDAKNLASYALTLLRVFPRRGDDIRMWLYLGSATSAEPSPSLPKLRVPAIKYFWQASRNTKIFATISRDSNEVLPLLKPISSENSSDGKMLHTAAHEREQEWTIILLFLELYTFVLKVMDDDEFFSGESLSTAPDTRVSWTKESALPLRDVKDMTIFLKNLAFTLYWNAADLDETSAAQETSSIRDYFSTSAPPSESVTSVRDLEQRNKEKGLPGVTGIPLDYFKGLVTGLLRMIHERDSRRKFLPDGHWLMTGRFDMEGFIPAVVAEEENRHQLQGEEDDENQDDLLDDLVPEPSLGLIGTSRTQQARRIEYLRRRQQQAARRKQLEAVAPRLEILRNMPFFIPFATRVQIFREFIYRDQMRRRHGFIDPDAWRMSVAQSSMGRMIDGRPAAQDILSRHHANIRRDNVFEDAFDQFYDLGDGLKEPIQISFIDKFGTVEAGIDGGGVTKEFLTSVTNEAFKSLDGLNLFVENDQNLLYPNPAAVEQRKELLREMGFVEGSPEWNEQVRDLLRRYEFLGRVIGKCLYEGILVDVHFAGFFLLKWALTGGLSSAQKESAYRANLNDLRELDEGLYQGLLQLKNYPGDVEDFALNFTVTDTVPMPDGTTRTITRELKPNGSNIPVTNQNRLVYISYIARHRLQVQPFYQTNAFLQGLGQIIQPSWLSMFNQSELQTLVGGDSGEIDVADLRRNTLYGGVYSIGDDKEEHPTVKLFWEVMEGMTNEERQKVLKFVTSTPRAPLLGFSHLNPRFSIRDSSDDEERLPSTSTCVNLLKLPRYSNARILKEKLLYAINAGAGFDLS</sequence>
<evidence type="ECO:0000256" key="7">
    <source>
        <dbReference type="SAM" id="MobiDB-lite"/>
    </source>
</evidence>
<evidence type="ECO:0000256" key="1">
    <source>
        <dbReference type="ARBA" id="ARBA00000885"/>
    </source>
</evidence>
<dbReference type="PANTHER" id="PTHR45700:SF2">
    <property type="entry name" value="UBIQUITIN-PROTEIN LIGASE E3C"/>
    <property type="match status" value="1"/>
</dbReference>
<dbReference type="FunFam" id="3.30.2410.10:FF:000017">
    <property type="entry name" value="E3 ubiquitin-protein ligase UPL7"/>
    <property type="match status" value="1"/>
</dbReference>
<keyword evidence="5 6" id="KW-0833">Ubl conjugation pathway</keyword>
<dbReference type="Proteomes" id="UP000053958">
    <property type="component" value="Unassembled WGS sequence"/>
</dbReference>
<feature type="region of interest" description="Disordered" evidence="7">
    <location>
        <begin position="1"/>
        <end position="41"/>
    </location>
</feature>
<dbReference type="Gene3D" id="3.90.1750.10">
    <property type="entry name" value="Hect, E3 ligase catalytic domains"/>
    <property type="match status" value="1"/>
</dbReference>
<dbReference type="InterPro" id="IPR044611">
    <property type="entry name" value="E3A/B/C-like"/>
</dbReference>
<feature type="domain" description="HECT" evidence="8">
    <location>
        <begin position="849"/>
        <end position="1225"/>
    </location>
</feature>
<dbReference type="GO" id="GO:0000209">
    <property type="term" value="P:protein polyubiquitination"/>
    <property type="evidence" value="ECO:0007669"/>
    <property type="project" value="InterPro"/>
</dbReference>
<comment type="caution">
    <text evidence="9">The sequence shown here is derived from an EMBL/GenBank/DDBJ whole genome shotgun (WGS) entry which is preliminary data.</text>
</comment>
<evidence type="ECO:0000313" key="9">
    <source>
        <dbReference type="EMBL" id="KKA19331.1"/>
    </source>
</evidence>
<evidence type="ECO:0000256" key="6">
    <source>
        <dbReference type="PROSITE-ProRule" id="PRU00104"/>
    </source>
</evidence>
<evidence type="ECO:0000256" key="3">
    <source>
        <dbReference type="ARBA" id="ARBA00012485"/>
    </source>
</evidence>
<evidence type="ECO:0000256" key="4">
    <source>
        <dbReference type="ARBA" id="ARBA00022679"/>
    </source>
</evidence>
<dbReference type="PANTHER" id="PTHR45700">
    <property type="entry name" value="UBIQUITIN-PROTEIN LIGASE E3C"/>
    <property type="match status" value="1"/>
</dbReference>
<dbReference type="CDD" id="cd00078">
    <property type="entry name" value="HECTc"/>
    <property type="match status" value="1"/>
</dbReference>
<dbReference type="PROSITE" id="PS50096">
    <property type="entry name" value="IQ"/>
    <property type="match status" value="1"/>
</dbReference>
<dbReference type="OrthoDB" id="8068875at2759"/>
<dbReference type="CDD" id="cd23767">
    <property type="entry name" value="IQCD"/>
    <property type="match status" value="1"/>
</dbReference>
<keyword evidence="10" id="KW-1185">Reference proteome</keyword>
<dbReference type="Pfam" id="PF00632">
    <property type="entry name" value="HECT"/>
    <property type="match status" value="1"/>
</dbReference>
<name>A0A0F4YNA6_RASE3</name>
<dbReference type="PROSITE" id="PS50237">
    <property type="entry name" value="HECT"/>
    <property type="match status" value="1"/>
</dbReference>
<keyword evidence="4" id="KW-0808">Transferase</keyword>
<evidence type="ECO:0000256" key="5">
    <source>
        <dbReference type="ARBA" id="ARBA00022786"/>
    </source>
</evidence>
<dbReference type="AlphaFoldDB" id="A0A0F4YNA6"/>
<gene>
    <name evidence="9" type="ORF">T310_6698</name>
</gene>
<reference evidence="9 10" key="1">
    <citation type="submission" date="2015-04" db="EMBL/GenBank/DDBJ databases">
        <authorList>
            <person name="Heijne W.H."/>
            <person name="Fedorova N.D."/>
            <person name="Nierman W.C."/>
            <person name="Vollebregt A.W."/>
            <person name="Zhao Z."/>
            <person name="Wu L."/>
            <person name="Kumar M."/>
            <person name="Stam H."/>
            <person name="van den Berg M.A."/>
            <person name="Pel H.J."/>
        </authorList>
    </citation>
    <scope>NUCLEOTIDE SEQUENCE [LARGE SCALE GENOMIC DNA]</scope>
    <source>
        <strain evidence="9 10">CBS 393.64</strain>
    </source>
</reference>
<dbReference type="EC" id="2.3.2.26" evidence="3"/>
<evidence type="ECO:0000259" key="8">
    <source>
        <dbReference type="PROSITE" id="PS50237"/>
    </source>
</evidence>
<proteinExistence type="predicted"/>
<keyword evidence="9" id="KW-0436">Ligase</keyword>
<dbReference type="InterPro" id="IPR035983">
    <property type="entry name" value="Hect_E3_ubiquitin_ligase"/>
</dbReference>
<dbReference type="GO" id="GO:0016874">
    <property type="term" value="F:ligase activity"/>
    <property type="evidence" value="ECO:0007669"/>
    <property type="project" value="UniProtKB-KW"/>
</dbReference>
<dbReference type="STRING" id="1408163.A0A0F4YNA6"/>
<feature type="compositionally biased region" description="Polar residues" evidence="7">
    <location>
        <begin position="1"/>
        <end position="32"/>
    </location>
</feature>
<comment type="pathway">
    <text evidence="2">Protein modification; protein ubiquitination.</text>
</comment>
<evidence type="ECO:0000256" key="2">
    <source>
        <dbReference type="ARBA" id="ARBA00004906"/>
    </source>
</evidence>
<dbReference type="Gene3D" id="3.30.2160.10">
    <property type="entry name" value="Hect, E3 ligase catalytic domain"/>
    <property type="match status" value="1"/>
</dbReference>
<accession>A0A0F4YNA6</accession>
<dbReference type="GeneID" id="25318993"/>